<dbReference type="GeneID" id="38116196"/>
<dbReference type="Proteomes" id="UP000256690">
    <property type="component" value="Unassembled WGS sequence"/>
</dbReference>
<evidence type="ECO:0000256" key="1">
    <source>
        <dbReference type="SAM" id="MobiDB-lite"/>
    </source>
</evidence>
<evidence type="ECO:0000313" key="3">
    <source>
        <dbReference type="Proteomes" id="UP000256690"/>
    </source>
</evidence>
<evidence type="ECO:0000313" key="2">
    <source>
        <dbReference type="EMBL" id="RDW78974.1"/>
    </source>
</evidence>
<organism evidence="2 3">
    <name type="scientific">Aspergillus mulundensis</name>
    <dbReference type="NCBI Taxonomy" id="1810919"/>
    <lineage>
        <taxon>Eukaryota</taxon>
        <taxon>Fungi</taxon>
        <taxon>Dikarya</taxon>
        <taxon>Ascomycota</taxon>
        <taxon>Pezizomycotina</taxon>
        <taxon>Eurotiomycetes</taxon>
        <taxon>Eurotiomycetidae</taxon>
        <taxon>Eurotiales</taxon>
        <taxon>Aspergillaceae</taxon>
        <taxon>Aspergillus</taxon>
        <taxon>Aspergillus subgen. Nidulantes</taxon>
    </lineage>
</organism>
<name>A0A3D8RYN8_9EURO</name>
<keyword evidence="3" id="KW-1185">Reference proteome</keyword>
<protein>
    <submittedName>
        <fullName evidence="2">Uncharacterized protein</fullName>
    </submittedName>
</protein>
<proteinExistence type="predicted"/>
<dbReference type="OrthoDB" id="4480828at2759"/>
<feature type="region of interest" description="Disordered" evidence="1">
    <location>
        <begin position="66"/>
        <end position="100"/>
    </location>
</feature>
<accession>A0A3D8RYN8</accession>
<dbReference type="RefSeq" id="XP_026603674.1">
    <property type="nucleotide sequence ID" value="XM_026747842.1"/>
</dbReference>
<gene>
    <name evidence="2" type="ORF">DSM5745_05826</name>
</gene>
<reference evidence="2 3" key="1">
    <citation type="journal article" date="2018" name="IMA Fungus">
        <title>IMA Genome-F 9: Draft genome sequence of Annulohypoxylon stygium, Aspergillus mulundensis, Berkeleyomyces basicola (syn. Thielaviopsis basicola), Ceratocystis smalleyi, two Cercospora beticola strains, Coleophoma cylindrospora, Fusarium fracticaudum, Phialophora cf. hyalina, and Morchella septimelata.</title>
        <authorList>
            <person name="Wingfield B.D."/>
            <person name="Bills G.F."/>
            <person name="Dong Y."/>
            <person name="Huang W."/>
            <person name="Nel W.J."/>
            <person name="Swalarsk-Parry B.S."/>
            <person name="Vaghefi N."/>
            <person name="Wilken P.M."/>
            <person name="An Z."/>
            <person name="de Beer Z.W."/>
            <person name="De Vos L."/>
            <person name="Chen L."/>
            <person name="Duong T.A."/>
            <person name="Gao Y."/>
            <person name="Hammerbacher A."/>
            <person name="Kikkert J.R."/>
            <person name="Li Y."/>
            <person name="Li H."/>
            <person name="Li K."/>
            <person name="Li Q."/>
            <person name="Liu X."/>
            <person name="Ma X."/>
            <person name="Naidoo K."/>
            <person name="Pethybridge S.J."/>
            <person name="Sun J."/>
            <person name="Steenkamp E.T."/>
            <person name="van der Nest M.A."/>
            <person name="van Wyk S."/>
            <person name="Wingfield M.J."/>
            <person name="Xiong C."/>
            <person name="Yue Q."/>
            <person name="Zhang X."/>
        </authorList>
    </citation>
    <scope>NUCLEOTIDE SEQUENCE [LARGE SCALE GENOMIC DNA]</scope>
    <source>
        <strain evidence="2 3">DSM 5745</strain>
    </source>
</reference>
<sequence>MPAGMNIGKAPGRSPAASSRNIAFMTMAGVIGGGYALLRHQSPKKGIVKEDDLANTTGATKLGRSKIVSEGDVGATMGNPPQGHGHVGRSPRQASNREDF</sequence>
<comment type="caution">
    <text evidence="2">The sequence shown here is derived from an EMBL/GenBank/DDBJ whole genome shotgun (WGS) entry which is preliminary data.</text>
</comment>
<dbReference type="EMBL" id="PVWQ01000006">
    <property type="protein sequence ID" value="RDW78974.1"/>
    <property type="molecule type" value="Genomic_DNA"/>
</dbReference>
<dbReference type="AlphaFoldDB" id="A0A3D8RYN8"/>